<accession>A0A226EXM5</accession>
<protein>
    <submittedName>
        <fullName evidence="6">Proton-coupled folate transporter</fullName>
    </submittedName>
</protein>
<feature type="transmembrane region" description="Helical" evidence="5">
    <location>
        <begin position="361"/>
        <end position="380"/>
    </location>
</feature>
<keyword evidence="4 5" id="KW-0472">Membrane</keyword>
<dbReference type="PANTHER" id="PTHR23507">
    <property type="entry name" value="ZGC:174356"/>
    <property type="match status" value="1"/>
</dbReference>
<dbReference type="Gene3D" id="1.20.1250.20">
    <property type="entry name" value="MFS general substrate transporter like domains"/>
    <property type="match status" value="1"/>
</dbReference>
<keyword evidence="7" id="KW-1185">Reference proteome</keyword>
<evidence type="ECO:0000256" key="5">
    <source>
        <dbReference type="SAM" id="Phobius"/>
    </source>
</evidence>
<dbReference type="Proteomes" id="UP000198287">
    <property type="component" value="Unassembled WGS sequence"/>
</dbReference>
<evidence type="ECO:0000313" key="7">
    <source>
        <dbReference type="Proteomes" id="UP000198287"/>
    </source>
</evidence>
<feature type="transmembrane region" description="Helical" evidence="5">
    <location>
        <begin position="218"/>
        <end position="238"/>
    </location>
</feature>
<dbReference type="InterPro" id="IPR036259">
    <property type="entry name" value="MFS_trans_sf"/>
</dbReference>
<feature type="transmembrane region" description="Helical" evidence="5">
    <location>
        <begin position="85"/>
        <end position="109"/>
    </location>
</feature>
<keyword evidence="3 5" id="KW-1133">Transmembrane helix</keyword>
<gene>
    <name evidence="6" type="ORF">Fcan01_00836</name>
</gene>
<dbReference type="SUPFAM" id="SSF103473">
    <property type="entry name" value="MFS general substrate transporter"/>
    <property type="match status" value="1"/>
</dbReference>
<comment type="subcellular location">
    <subcellularLocation>
        <location evidence="1">Membrane</location>
        <topology evidence="1">Multi-pass membrane protein</topology>
    </subcellularLocation>
</comment>
<evidence type="ECO:0000256" key="3">
    <source>
        <dbReference type="ARBA" id="ARBA00022989"/>
    </source>
</evidence>
<evidence type="ECO:0000256" key="4">
    <source>
        <dbReference type="ARBA" id="ARBA00023136"/>
    </source>
</evidence>
<reference evidence="6 7" key="1">
    <citation type="submission" date="2015-12" db="EMBL/GenBank/DDBJ databases">
        <title>The genome of Folsomia candida.</title>
        <authorList>
            <person name="Faddeeva A."/>
            <person name="Derks M.F."/>
            <person name="Anvar Y."/>
            <person name="Smit S."/>
            <person name="Van Straalen N."/>
            <person name="Roelofs D."/>
        </authorList>
    </citation>
    <scope>NUCLEOTIDE SEQUENCE [LARGE SCALE GENOMIC DNA]</scope>
    <source>
        <strain evidence="6 7">VU population</strain>
        <tissue evidence="6">Whole body</tissue>
    </source>
</reference>
<dbReference type="GO" id="GO:0016020">
    <property type="term" value="C:membrane"/>
    <property type="evidence" value="ECO:0007669"/>
    <property type="project" value="UniProtKB-SubCell"/>
</dbReference>
<dbReference type="Pfam" id="PF07690">
    <property type="entry name" value="MFS_1"/>
    <property type="match status" value="1"/>
</dbReference>
<name>A0A226EXM5_FOLCA</name>
<feature type="transmembrane region" description="Helical" evidence="5">
    <location>
        <begin position="448"/>
        <end position="473"/>
    </location>
</feature>
<proteinExistence type="predicted"/>
<dbReference type="PANTHER" id="PTHR23507:SF1">
    <property type="entry name" value="FI18259P1-RELATED"/>
    <property type="match status" value="1"/>
</dbReference>
<evidence type="ECO:0000256" key="1">
    <source>
        <dbReference type="ARBA" id="ARBA00004141"/>
    </source>
</evidence>
<sequence>MGLDDASRDTSSKKGSCLSVFKTLSVEPAGFLVICSIIMSHLMFQNLLMETACRGDLGYEAATCKEIITKVNASYKTQEREIQKVVADLQAITSVLFGSISVLVVLFIGPWSDSNGRKIPLLISCMGMLSFSGMMILCYFLLDKVKLNALTLTLLVMGPITLSGGGHVFGMSAYSYIADTTSEKSRTLRTGVLSASVRSAMPIGYAIGGGLNKFGVKITTSLMLAMGLGLVGFVILLLTVKNVRPKNTEVDDVDGSEVTKRKKRSAWIRYNPLTKLWQAFAILWKKRKDRVGFWLLIVAHMSYAAPGSGEYSMLYLFVRERLQWNVSDYGFFSMYNWLMSAAGVFLSMFILSRKLKISDPIVGLVAGFSQIGGSTMYAFATTALAMYLASATDLMNGTIGVVVRSMLSKTVAPDEIGKLFALLGVLESLIPIGMVPTYAMLYKNTVTIFAGAFFLLSAALTIPAEIIFIYFICTKRNMSPKKEEHALDGELGPSGKPLVVHKGALEDRINNELVRLMPQEMYSSKDCMVGVFEAKNAVKNDNDDEEEK</sequence>
<organism evidence="6 7">
    <name type="scientific">Folsomia candida</name>
    <name type="common">Springtail</name>
    <dbReference type="NCBI Taxonomy" id="158441"/>
    <lineage>
        <taxon>Eukaryota</taxon>
        <taxon>Metazoa</taxon>
        <taxon>Ecdysozoa</taxon>
        <taxon>Arthropoda</taxon>
        <taxon>Hexapoda</taxon>
        <taxon>Collembola</taxon>
        <taxon>Entomobryomorpha</taxon>
        <taxon>Isotomoidea</taxon>
        <taxon>Isotomidae</taxon>
        <taxon>Proisotominae</taxon>
        <taxon>Folsomia</taxon>
    </lineage>
</organism>
<evidence type="ECO:0000256" key="2">
    <source>
        <dbReference type="ARBA" id="ARBA00022692"/>
    </source>
</evidence>
<dbReference type="EMBL" id="LNIX01000001">
    <property type="protein sequence ID" value="OXA62353.1"/>
    <property type="molecule type" value="Genomic_DNA"/>
</dbReference>
<dbReference type="OMA" id="CYTIITR"/>
<dbReference type="GO" id="GO:0022857">
    <property type="term" value="F:transmembrane transporter activity"/>
    <property type="evidence" value="ECO:0007669"/>
    <property type="project" value="InterPro"/>
</dbReference>
<comment type="caution">
    <text evidence="6">The sequence shown here is derived from an EMBL/GenBank/DDBJ whole genome shotgun (WGS) entry which is preliminary data.</text>
</comment>
<feature type="transmembrane region" description="Helical" evidence="5">
    <location>
        <begin position="291"/>
        <end position="309"/>
    </location>
</feature>
<feature type="transmembrane region" description="Helical" evidence="5">
    <location>
        <begin position="154"/>
        <end position="177"/>
    </location>
</feature>
<dbReference type="InterPro" id="IPR011701">
    <property type="entry name" value="MFS"/>
</dbReference>
<evidence type="ECO:0000313" key="6">
    <source>
        <dbReference type="EMBL" id="OXA62353.1"/>
    </source>
</evidence>
<feature type="transmembrane region" description="Helical" evidence="5">
    <location>
        <begin position="29"/>
        <end position="48"/>
    </location>
</feature>
<keyword evidence="2 5" id="KW-0812">Transmembrane</keyword>
<feature type="transmembrane region" description="Helical" evidence="5">
    <location>
        <begin position="419"/>
        <end position="442"/>
    </location>
</feature>
<dbReference type="AlphaFoldDB" id="A0A226EXM5"/>
<feature type="transmembrane region" description="Helical" evidence="5">
    <location>
        <begin position="329"/>
        <end position="349"/>
    </location>
</feature>
<feature type="transmembrane region" description="Helical" evidence="5">
    <location>
        <begin position="121"/>
        <end position="142"/>
    </location>
</feature>
<dbReference type="OrthoDB" id="3026777at2759"/>